<dbReference type="PANTHER" id="PTHR47326">
    <property type="entry name" value="TRANSPOSABLE ELEMENT TC3 TRANSPOSASE-LIKE PROTEIN"/>
    <property type="match status" value="1"/>
</dbReference>
<reference evidence="2" key="1">
    <citation type="submission" date="2020-01" db="EMBL/GenBank/DDBJ databases">
        <title>Draft genome sequence of the Termite Coptotermes fromosanus.</title>
        <authorList>
            <person name="Itakura S."/>
            <person name="Yosikawa Y."/>
            <person name="Umezawa K."/>
        </authorList>
    </citation>
    <scope>NUCLEOTIDE SEQUENCE [LARGE SCALE GENOMIC DNA]</scope>
</reference>
<dbReference type="Gene3D" id="3.30.420.10">
    <property type="entry name" value="Ribonuclease H-like superfamily/Ribonuclease H"/>
    <property type="match status" value="1"/>
</dbReference>
<dbReference type="AlphaFoldDB" id="A0A6L2PFC0"/>
<evidence type="ECO:0008006" key="3">
    <source>
        <dbReference type="Google" id="ProtNLM"/>
    </source>
</evidence>
<dbReference type="InterPro" id="IPR036397">
    <property type="entry name" value="RNaseH_sf"/>
</dbReference>
<proteinExistence type="predicted"/>
<name>A0A6L2PFC0_COPFO</name>
<dbReference type="GO" id="GO:0003676">
    <property type="term" value="F:nucleic acid binding"/>
    <property type="evidence" value="ECO:0007669"/>
    <property type="project" value="InterPro"/>
</dbReference>
<comment type="caution">
    <text evidence="1">The sequence shown here is derived from an EMBL/GenBank/DDBJ whole genome shotgun (WGS) entry which is preliminary data.</text>
</comment>
<organism evidence="1 2">
    <name type="scientific">Coptotermes formosanus</name>
    <name type="common">Formosan subterranean termite</name>
    <dbReference type="NCBI Taxonomy" id="36987"/>
    <lineage>
        <taxon>Eukaryota</taxon>
        <taxon>Metazoa</taxon>
        <taxon>Ecdysozoa</taxon>
        <taxon>Arthropoda</taxon>
        <taxon>Hexapoda</taxon>
        <taxon>Insecta</taxon>
        <taxon>Pterygota</taxon>
        <taxon>Neoptera</taxon>
        <taxon>Polyneoptera</taxon>
        <taxon>Dictyoptera</taxon>
        <taxon>Blattodea</taxon>
        <taxon>Blattoidea</taxon>
        <taxon>Termitoidae</taxon>
        <taxon>Rhinotermitidae</taxon>
        <taxon>Coptotermes</taxon>
    </lineage>
</organism>
<protein>
    <recommendedName>
        <fullName evidence="3">Tc1-like transposase DDE domain-containing protein</fullName>
    </recommendedName>
</protein>
<evidence type="ECO:0000313" key="1">
    <source>
        <dbReference type="EMBL" id="GFG31154.1"/>
    </source>
</evidence>
<sequence length="174" mass="20529">MCFISTCLVTYYINKQNYQYRAPKNPKEPQHRPLHSQKLTVRCGIASFWLLGPYIFEDNEGEAVIVTSERYVDMLCNFCEPELRRRGIDFSSVCFHQDGATAHTARTSMDFLREMFHSTKVFISKPRTVEELEQRTEEEIAAIPEQMTRRMMENRRGRLEQCLRNCGEYLNDEI</sequence>
<accession>A0A6L2PFC0</accession>
<dbReference type="EMBL" id="BLKM01010755">
    <property type="protein sequence ID" value="GFG31154.1"/>
    <property type="molecule type" value="Genomic_DNA"/>
</dbReference>
<keyword evidence="2" id="KW-1185">Reference proteome</keyword>
<dbReference type="InParanoid" id="A0A6L2PFC0"/>
<gene>
    <name evidence="1" type="ORF">Cfor_10734</name>
</gene>
<dbReference type="OrthoDB" id="10045385at2759"/>
<evidence type="ECO:0000313" key="2">
    <source>
        <dbReference type="Proteomes" id="UP000502823"/>
    </source>
</evidence>
<dbReference type="PANTHER" id="PTHR47326:SF1">
    <property type="entry name" value="HTH PSQ-TYPE DOMAIN-CONTAINING PROTEIN"/>
    <property type="match status" value="1"/>
</dbReference>
<dbReference type="Proteomes" id="UP000502823">
    <property type="component" value="Unassembled WGS sequence"/>
</dbReference>